<protein>
    <recommendedName>
        <fullName evidence="1">Peptidase M20 domain-containing protein 2</fullName>
    </recommendedName>
</protein>
<dbReference type="GO" id="GO:0071713">
    <property type="term" value="F:para-aminobenzoyl-glutamate hydrolase activity"/>
    <property type="evidence" value="ECO:0007669"/>
    <property type="project" value="TreeGrafter"/>
</dbReference>
<dbReference type="SUPFAM" id="SSF53187">
    <property type="entry name" value="Zn-dependent exopeptidases"/>
    <property type="match status" value="1"/>
</dbReference>
<organism evidence="3 4">
    <name type="scientific">Ferrithrix thermotolerans DSM 19514</name>
    <dbReference type="NCBI Taxonomy" id="1121881"/>
    <lineage>
        <taxon>Bacteria</taxon>
        <taxon>Bacillati</taxon>
        <taxon>Actinomycetota</taxon>
        <taxon>Acidimicrobiia</taxon>
        <taxon>Acidimicrobiales</taxon>
        <taxon>Acidimicrobiaceae</taxon>
        <taxon>Ferrithrix</taxon>
    </lineage>
</organism>
<comment type="similarity">
    <text evidence="1">Belongs to the peptidase M20A family.</text>
</comment>
<gene>
    <name evidence="3" type="ORF">SAMN02745225_01206</name>
</gene>
<evidence type="ECO:0000313" key="3">
    <source>
        <dbReference type="EMBL" id="SHE64550.1"/>
    </source>
</evidence>
<evidence type="ECO:0000259" key="2">
    <source>
        <dbReference type="Pfam" id="PF07687"/>
    </source>
</evidence>
<name>A0A1M4V6M2_9ACTN</name>
<dbReference type="InterPro" id="IPR011650">
    <property type="entry name" value="Peptidase_M20_dimer"/>
</dbReference>
<dbReference type="PANTHER" id="PTHR30575">
    <property type="entry name" value="PEPTIDASE M20"/>
    <property type="match status" value="1"/>
</dbReference>
<keyword evidence="3" id="KW-0378">Hydrolase</keyword>
<dbReference type="Pfam" id="PF07687">
    <property type="entry name" value="M20_dimer"/>
    <property type="match status" value="1"/>
</dbReference>
<dbReference type="RefSeq" id="WP_218587420.1">
    <property type="nucleotide sequence ID" value="NZ_FQUL01000014.1"/>
</dbReference>
<dbReference type="GO" id="GO:0005737">
    <property type="term" value="C:cytoplasm"/>
    <property type="evidence" value="ECO:0007669"/>
    <property type="project" value="TreeGrafter"/>
</dbReference>
<dbReference type="Gene3D" id="3.30.70.360">
    <property type="match status" value="1"/>
</dbReference>
<dbReference type="InterPro" id="IPR017144">
    <property type="entry name" value="Xaa-Arg_dipeptidase"/>
</dbReference>
<dbReference type="FunFam" id="3.30.70.360:FF:000004">
    <property type="entry name" value="Peptidase M20 domain-containing protein 2"/>
    <property type="match status" value="1"/>
</dbReference>
<evidence type="ECO:0000313" key="4">
    <source>
        <dbReference type="Proteomes" id="UP000184295"/>
    </source>
</evidence>
<dbReference type="InterPro" id="IPR017439">
    <property type="entry name" value="Amidohydrolase"/>
</dbReference>
<dbReference type="EMBL" id="FQUL01000014">
    <property type="protein sequence ID" value="SHE64550.1"/>
    <property type="molecule type" value="Genomic_DNA"/>
</dbReference>
<dbReference type="Pfam" id="PF01546">
    <property type="entry name" value="Peptidase_M20"/>
    <property type="match status" value="1"/>
</dbReference>
<dbReference type="Proteomes" id="UP000184295">
    <property type="component" value="Unassembled WGS sequence"/>
</dbReference>
<dbReference type="Gene3D" id="3.40.630.10">
    <property type="entry name" value="Zn peptidases"/>
    <property type="match status" value="1"/>
</dbReference>
<accession>A0A1M4V6M2</accession>
<dbReference type="PANTHER" id="PTHR30575:SF0">
    <property type="entry name" value="XAA-ARG DIPEPTIDASE"/>
    <property type="match status" value="1"/>
</dbReference>
<dbReference type="AlphaFoldDB" id="A0A1M4V6M2"/>
<dbReference type="SUPFAM" id="SSF55031">
    <property type="entry name" value="Bacterial exopeptidase dimerisation domain"/>
    <property type="match status" value="1"/>
</dbReference>
<dbReference type="GO" id="GO:0016805">
    <property type="term" value="F:dipeptidase activity"/>
    <property type="evidence" value="ECO:0007669"/>
    <property type="project" value="InterPro"/>
</dbReference>
<dbReference type="GO" id="GO:0046657">
    <property type="term" value="P:folic acid catabolic process"/>
    <property type="evidence" value="ECO:0007669"/>
    <property type="project" value="TreeGrafter"/>
</dbReference>
<proteinExistence type="inferred from homology"/>
<sequence length="390" mass="42663">MENTDRSAIKAQIKREAERHFETALTLSHRIHENPEVGFEEHRAHDWMVRAVSELDMELQDRVDELDTAFVAQAGEGSLSVGICAEYDALPNVGHACGHNVIAAAAYLSTAALRPFLETLGVSVRILGTPAEESGGGKVLMLEKGSFKGLNAAMMVHPAPTESDRMPTLAAKHLDITYRGREAHASGYPQEGINALDAMTIAQVAIGLQRQHIYPYDQVHGYVKHGGDAPNVIPALVEAMYLVRSRTLSDLTILEPKVRRCFEAGALATGSQLEITNPSPPYSEFVTDEEMASLYRDQAQLCGRPFPDPTREFRASTDMANISLEIPSIHPLLDIDSLPAINHQPEFTRAAGSSAADRAIFEGALAMAYTVVEIVSKESLRSRLISHRCR</sequence>
<dbReference type="PIRSF" id="PIRSF037226">
    <property type="entry name" value="Amidohydrolase_ACY1L2_prd"/>
    <property type="match status" value="1"/>
</dbReference>
<dbReference type="InterPro" id="IPR036264">
    <property type="entry name" value="Bact_exopeptidase_dim_dom"/>
</dbReference>
<dbReference type="NCBIfam" id="TIGR01891">
    <property type="entry name" value="amidohydrolases"/>
    <property type="match status" value="1"/>
</dbReference>
<dbReference type="STRING" id="1121881.SAMN02745225_01206"/>
<reference evidence="4" key="1">
    <citation type="submission" date="2016-11" db="EMBL/GenBank/DDBJ databases">
        <authorList>
            <person name="Varghese N."/>
            <person name="Submissions S."/>
        </authorList>
    </citation>
    <scope>NUCLEOTIDE SEQUENCE [LARGE SCALE GENOMIC DNA]</scope>
    <source>
        <strain evidence="4">DSM 19514</strain>
    </source>
</reference>
<dbReference type="InterPro" id="IPR002933">
    <property type="entry name" value="Peptidase_M20"/>
</dbReference>
<feature type="domain" description="Peptidase M20 dimerisation" evidence="2">
    <location>
        <begin position="174"/>
        <end position="264"/>
    </location>
</feature>
<keyword evidence="4" id="KW-1185">Reference proteome</keyword>
<evidence type="ECO:0000256" key="1">
    <source>
        <dbReference type="PIRNR" id="PIRNR037226"/>
    </source>
</evidence>
<dbReference type="InterPro" id="IPR052030">
    <property type="entry name" value="Peptidase_M20/M20A_hydrolases"/>
</dbReference>